<reference evidence="5" key="1">
    <citation type="journal article" date="2020" name="bioRxiv">
        <title>Comparative genomics of Chlamydomonas.</title>
        <authorList>
            <person name="Craig R.J."/>
            <person name="Hasan A.R."/>
            <person name="Ness R.W."/>
            <person name="Keightley P.D."/>
        </authorList>
    </citation>
    <scope>NUCLEOTIDE SEQUENCE</scope>
    <source>
        <strain evidence="5">CCAP 11/70</strain>
    </source>
</reference>
<keyword evidence="1" id="KW-0547">Nucleotide-binding</keyword>
<accession>A0A835YI71</accession>
<dbReference type="PANTHER" id="PTHR43146">
    <property type="entry name" value="CANCER-RELATED NUCLEOSIDE-TRIPHOSPHATASE"/>
    <property type="match status" value="1"/>
</dbReference>
<dbReference type="PANTHER" id="PTHR43146:SF1">
    <property type="entry name" value="CANCER-RELATED NUCLEOSIDE-TRIPHOSPHATASE"/>
    <property type="match status" value="1"/>
</dbReference>
<dbReference type="OrthoDB" id="446244at2759"/>
<protein>
    <recommendedName>
        <fullName evidence="4">AAA+ ATPase domain-containing protein</fullName>
    </recommendedName>
</protein>
<dbReference type="HAMAP" id="MF_00796">
    <property type="entry name" value="NTPase_1"/>
    <property type="match status" value="1"/>
</dbReference>
<evidence type="ECO:0000313" key="6">
    <source>
        <dbReference type="Proteomes" id="UP000612055"/>
    </source>
</evidence>
<feature type="domain" description="AAA+ ATPase" evidence="4">
    <location>
        <begin position="2"/>
        <end position="188"/>
    </location>
</feature>
<evidence type="ECO:0000256" key="3">
    <source>
        <dbReference type="ARBA" id="ARBA00022840"/>
    </source>
</evidence>
<proteinExistence type="inferred from homology"/>
<evidence type="ECO:0000256" key="2">
    <source>
        <dbReference type="ARBA" id="ARBA00022801"/>
    </source>
</evidence>
<name>A0A835YI71_9CHLO</name>
<dbReference type="InterPro" id="IPR004948">
    <property type="entry name" value="Nuc-triphosphatase_THEP1"/>
</dbReference>
<dbReference type="GO" id="GO:0017111">
    <property type="term" value="F:ribonucleoside triphosphate phosphatase activity"/>
    <property type="evidence" value="ECO:0007669"/>
    <property type="project" value="InterPro"/>
</dbReference>
<dbReference type="Proteomes" id="UP000612055">
    <property type="component" value="Unassembled WGS sequence"/>
</dbReference>
<dbReference type="SMART" id="SM00382">
    <property type="entry name" value="AAA"/>
    <property type="match status" value="1"/>
</dbReference>
<dbReference type="GO" id="GO:0005524">
    <property type="term" value="F:ATP binding"/>
    <property type="evidence" value="ECO:0007669"/>
    <property type="project" value="UniProtKB-KW"/>
</dbReference>
<dbReference type="EMBL" id="JAEHOE010000001">
    <property type="protein sequence ID" value="KAG2501668.1"/>
    <property type="molecule type" value="Genomic_DNA"/>
</dbReference>
<dbReference type="InterPro" id="IPR003593">
    <property type="entry name" value="AAA+_ATPase"/>
</dbReference>
<dbReference type="Pfam" id="PF03266">
    <property type="entry name" value="NTPase_1"/>
    <property type="match status" value="1"/>
</dbReference>
<evidence type="ECO:0000256" key="1">
    <source>
        <dbReference type="ARBA" id="ARBA00022741"/>
    </source>
</evidence>
<sequence length="195" mass="20570">MAKRHIFVTGPPGVGKTTLCTAVAADLLRKGLCVTGFHTTEQRDSSGERTGFQVVTMDGKRGELARVKEAGAGPRVGKYLVNVPSFEALALPTLRKGQGLVVIDEVGKMELFSRGFFPAVRAVLDAPGAVVLGSVPVPRSGAAPLREVAEVTSRPDVEVVVVTRENRDRLVGELSDRLSGSLQALAPAQPTEQSA</sequence>
<dbReference type="SUPFAM" id="SSF52540">
    <property type="entry name" value="P-loop containing nucleoside triphosphate hydrolases"/>
    <property type="match status" value="1"/>
</dbReference>
<comment type="caution">
    <text evidence="5">The sequence shown here is derived from an EMBL/GenBank/DDBJ whole genome shotgun (WGS) entry which is preliminary data.</text>
</comment>
<keyword evidence="3" id="KW-0067">ATP-binding</keyword>
<dbReference type="AlphaFoldDB" id="A0A835YI71"/>
<keyword evidence="6" id="KW-1185">Reference proteome</keyword>
<dbReference type="Gene3D" id="3.40.50.300">
    <property type="entry name" value="P-loop containing nucleotide triphosphate hydrolases"/>
    <property type="match status" value="1"/>
</dbReference>
<evidence type="ECO:0000313" key="5">
    <source>
        <dbReference type="EMBL" id="KAG2501668.1"/>
    </source>
</evidence>
<organism evidence="5 6">
    <name type="scientific">Edaphochlamys debaryana</name>
    <dbReference type="NCBI Taxonomy" id="47281"/>
    <lineage>
        <taxon>Eukaryota</taxon>
        <taxon>Viridiplantae</taxon>
        <taxon>Chlorophyta</taxon>
        <taxon>core chlorophytes</taxon>
        <taxon>Chlorophyceae</taxon>
        <taxon>CS clade</taxon>
        <taxon>Chlamydomonadales</taxon>
        <taxon>Chlamydomonadales incertae sedis</taxon>
        <taxon>Edaphochlamys</taxon>
    </lineage>
</organism>
<keyword evidence="2" id="KW-0378">Hydrolase</keyword>
<dbReference type="InterPro" id="IPR027417">
    <property type="entry name" value="P-loop_NTPase"/>
</dbReference>
<gene>
    <name evidence="5" type="ORF">HYH03_000171</name>
</gene>
<evidence type="ECO:0000259" key="4">
    <source>
        <dbReference type="SMART" id="SM00382"/>
    </source>
</evidence>